<dbReference type="Gene3D" id="3.40.50.300">
    <property type="entry name" value="P-loop containing nucleotide triphosphate hydrolases"/>
    <property type="match status" value="1"/>
</dbReference>
<reference evidence="1 2" key="1">
    <citation type="journal article" date="2014" name="PLoS ONE">
        <title>Rumen cellulosomics: divergent fiber-degrading strategies revealed by comparative genome-wide analysis of six ruminococcal strains.</title>
        <authorList>
            <person name="Dassa B."/>
            <person name="Borovok I."/>
            <person name="Ruimy-Israeli V."/>
            <person name="Lamed R."/>
            <person name="Flint H.J."/>
            <person name="Duncan S.H."/>
            <person name="Henrissat B."/>
            <person name="Coutinho P."/>
            <person name="Morrison M."/>
            <person name="Mosoni P."/>
            <person name="Yeoman C.J."/>
            <person name="White B.A."/>
            <person name="Bayer E.A."/>
        </authorList>
    </citation>
    <scope>NUCLEOTIDE SEQUENCE [LARGE SCALE GENOMIC DNA]</scope>
    <source>
        <strain evidence="1 2">007c</strain>
    </source>
</reference>
<dbReference type="OrthoDB" id="10000359at2"/>
<evidence type="ECO:0000313" key="1">
    <source>
        <dbReference type="EMBL" id="EWM54159.1"/>
    </source>
</evidence>
<sequence>MKLYPNHLIHTRAAAMYERIDGIDYDEDLGVIIPINGYSHDELRENMIKYPHFYQLTRVVDGEEISFYENIEIDGVLHKTLEVWDSLPESKVIPKTAEFIKEYVVRRYLLERDNGVQHKYPLKGSLLPYITLFAPETYYIQNKCGDPVELAKQCVTARVDFFQSRNPYLARYKTALNKGIAYGTMDCPFKQYCRRTICDNSCPPLVEFSYLLERNKMSCNSSVFEIQPKMLSDVSEWLTAAPNSYSVVISPDTIDMASRLIYAAICTHWKGNCLRCAVYHLNFSEYLDDIQHSWSVKEMPEAFEYEQIFIAKAKLLVISNIDYVKFGDFQAQTLLNLIHTRKTNGLQTIIVSPNLNTLVGSGPFFERMKTVLTGVIIK</sequence>
<dbReference type="AlphaFoldDB" id="W7US13"/>
<name>W7US13_RUMFL</name>
<dbReference type="Proteomes" id="UP000019365">
    <property type="component" value="Unassembled WGS sequence"/>
</dbReference>
<gene>
    <name evidence="1" type="ORF">RF007C_02465</name>
</gene>
<dbReference type="eggNOG" id="ENOG503255C">
    <property type="taxonomic scope" value="Bacteria"/>
</dbReference>
<dbReference type="InterPro" id="IPR027417">
    <property type="entry name" value="P-loop_NTPase"/>
</dbReference>
<organism evidence="1 2">
    <name type="scientific">Ruminococcus flavefaciens 007c</name>
    <dbReference type="NCBI Taxonomy" id="1341157"/>
    <lineage>
        <taxon>Bacteria</taxon>
        <taxon>Bacillati</taxon>
        <taxon>Bacillota</taxon>
        <taxon>Clostridia</taxon>
        <taxon>Eubacteriales</taxon>
        <taxon>Oscillospiraceae</taxon>
        <taxon>Ruminococcus</taxon>
    </lineage>
</organism>
<comment type="caution">
    <text evidence="1">The sequence shown here is derived from an EMBL/GenBank/DDBJ whole genome shotgun (WGS) entry which is preliminary data.</text>
</comment>
<protein>
    <submittedName>
        <fullName evidence="1">Uncharacterized protein</fullName>
    </submittedName>
</protein>
<accession>W7US13</accession>
<dbReference type="EMBL" id="ATAX01000017">
    <property type="protein sequence ID" value="EWM54159.1"/>
    <property type="molecule type" value="Genomic_DNA"/>
</dbReference>
<proteinExistence type="predicted"/>
<dbReference type="PATRIC" id="fig|1341157.4.peg.1132"/>
<evidence type="ECO:0000313" key="2">
    <source>
        <dbReference type="Proteomes" id="UP000019365"/>
    </source>
</evidence>
<keyword evidence="2" id="KW-1185">Reference proteome</keyword>
<dbReference type="RefSeq" id="WP_037297994.1">
    <property type="nucleotide sequence ID" value="NZ_ATAX01000017.1"/>
</dbReference>